<accession>A0A5N5EZ78</accession>
<evidence type="ECO:0000313" key="3">
    <source>
        <dbReference type="Proteomes" id="UP000327157"/>
    </source>
</evidence>
<gene>
    <name evidence="2" type="ORF">D8674_001007</name>
    <name evidence="1" type="ORF">D8674_031485</name>
</gene>
<proteinExistence type="predicted"/>
<comment type="caution">
    <text evidence="1">The sequence shown here is derived from an EMBL/GenBank/DDBJ whole genome shotgun (WGS) entry which is preliminary data.</text>
</comment>
<evidence type="ECO:0000313" key="2">
    <source>
        <dbReference type="EMBL" id="KAB2598087.1"/>
    </source>
</evidence>
<reference evidence="3" key="2">
    <citation type="submission" date="2019-10" db="EMBL/GenBank/DDBJ databases">
        <title>A de novo genome assembly of a pear dwarfing rootstock.</title>
        <authorList>
            <person name="Wang F."/>
            <person name="Wang J."/>
            <person name="Li S."/>
            <person name="Zhang Y."/>
            <person name="Fang M."/>
            <person name="Ma L."/>
            <person name="Zhao Y."/>
            <person name="Jiang S."/>
        </authorList>
    </citation>
    <scope>NUCLEOTIDE SEQUENCE [LARGE SCALE GENOMIC DNA]</scope>
    <source>
        <strain evidence="2">S2</strain>
        <tissue evidence="2">Leaf</tissue>
    </source>
</reference>
<protein>
    <submittedName>
        <fullName evidence="1">Uncharacterized protein</fullName>
    </submittedName>
</protein>
<dbReference type="EMBL" id="SMOL01000768">
    <property type="protein sequence ID" value="KAB2598087.1"/>
    <property type="molecule type" value="Genomic_DNA"/>
</dbReference>
<reference evidence="1 3" key="1">
    <citation type="submission" date="2019-09" db="EMBL/GenBank/DDBJ databases">
        <authorList>
            <person name="Ou C."/>
        </authorList>
    </citation>
    <scope>NUCLEOTIDE SEQUENCE [LARGE SCALE GENOMIC DNA]</scope>
    <source>
        <strain evidence="1">S2</strain>
        <tissue evidence="1">Leaf</tissue>
    </source>
</reference>
<dbReference type="Proteomes" id="UP000327157">
    <property type="component" value="Chromosome 7"/>
</dbReference>
<name>A0A5N5EZ78_9ROSA</name>
<sequence length="68" mass="7223">MNNIVAADCRGSDCRRKTRGCSNVVDSGDSWGFNALLNSWIAEARGFVVLQCVDEGEGGEDPGADGWS</sequence>
<reference evidence="1 3" key="3">
    <citation type="submission" date="2019-11" db="EMBL/GenBank/DDBJ databases">
        <title>A de novo genome assembly of a pear dwarfing rootstock.</title>
        <authorList>
            <person name="Wang F."/>
            <person name="Wang J."/>
            <person name="Li S."/>
            <person name="Zhang Y."/>
            <person name="Fang M."/>
            <person name="Ma L."/>
            <person name="Zhao Y."/>
            <person name="Jiang S."/>
        </authorList>
    </citation>
    <scope>NUCLEOTIDE SEQUENCE [LARGE SCALE GENOMIC DNA]</scope>
    <source>
        <strain evidence="1">S2</strain>
        <tissue evidence="1">Leaf</tissue>
    </source>
</reference>
<dbReference type="AlphaFoldDB" id="A0A5N5EZ78"/>
<keyword evidence="3" id="KW-1185">Reference proteome</keyword>
<organism evidence="1 3">
    <name type="scientific">Pyrus ussuriensis x Pyrus communis</name>
    <dbReference type="NCBI Taxonomy" id="2448454"/>
    <lineage>
        <taxon>Eukaryota</taxon>
        <taxon>Viridiplantae</taxon>
        <taxon>Streptophyta</taxon>
        <taxon>Embryophyta</taxon>
        <taxon>Tracheophyta</taxon>
        <taxon>Spermatophyta</taxon>
        <taxon>Magnoliopsida</taxon>
        <taxon>eudicotyledons</taxon>
        <taxon>Gunneridae</taxon>
        <taxon>Pentapetalae</taxon>
        <taxon>rosids</taxon>
        <taxon>fabids</taxon>
        <taxon>Rosales</taxon>
        <taxon>Rosaceae</taxon>
        <taxon>Amygdaloideae</taxon>
        <taxon>Maleae</taxon>
        <taxon>Pyrus</taxon>
    </lineage>
</organism>
<dbReference type="Proteomes" id="UP000327157">
    <property type="component" value="Chromosome 1"/>
</dbReference>
<dbReference type="EMBL" id="SMOL01000781">
    <property type="protein sequence ID" value="KAB2596035.1"/>
    <property type="molecule type" value="Genomic_DNA"/>
</dbReference>
<evidence type="ECO:0000313" key="1">
    <source>
        <dbReference type="EMBL" id="KAB2596035.1"/>
    </source>
</evidence>